<protein>
    <recommendedName>
        <fullName evidence="9">Dof zinc finger protein</fullName>
    </recommendedName>
</protein>
<name>A0A8J5H1P9_ZINOF</name>
<feature type="region of interest" description="Disordered" evidence="10">
    <location>
        <begin position="72"/>
        <end position="105"/>
    </location>
</feature>
<keyword evidence="6 9" id="KW-0804">Transcription</keyword>
<proteinExistence type="predicted"/>
<sequence>MFPSADDVDLLPYASRPIAERPWKEAAPNCPRCDSPNTKFCYYNNYSLAQPRYFCKSCRRYWTKGGSLRNVPVGGGCRKNRRTKSSSSSSSSSSTVSPPTIPFRRPDLMLNDVALDSDSASASASSGNIDLEALYAKYTSQRPPDLDPVPPAVATSSESSSRNYQLGGAQIAQPPPDCDGGMLGQAQFEPNFEFTSPILEEFELIHHPDFLLNGDDWSSLEAFYKY</sequence>
<feature type="domain" description="Dof-type" evidence="11">
    <location>
        <begin position="28"/>
        <end position="82"/>
    </location>
</feature>
<keyword evidence="5 8" id="KW-0238">DNA-binding</keyword>
<dbReference type="GO" id="GO:0003700">
    <property type="term" value="F:DNA-binding transcription factor activity"/>
    <property type="evidence" value="ECO:0007669"/>
    <property type="project" value="UniProtKB-UniRule"/>
</dbReference>
<evidence type="ECO:0000256" key="10">
    <source>
        <dbReference type="SAM" id="MobiDB-lite"/>
    </source>
</evidence>
<reference evidence="12 13" key="1">
    <citation type="submission" date="2020-08" db="EMBL/GenBank/DDBJ databases">
        <title>Plant Genome Project.</title>
        <authorList>
            <person name="Zhang R.-G."/>
        </authorList>
    </citation>
    <scope>NUCLEOTIDE SEQUENCE [LARGE SCALE GENOMIC DNA]</scope>
    <source>
        <tissue evidence="12">Rhizome</tissue>
    </source>
</reference>
<evidence type="ECO:0000256" key="6">
    <source>
        <dbReference type="ARBA" id="ARBA00023163"/>
    </source>
</evidence>
<dbReference type="EMBL" id="JACMSC010000007">
    <property type="protein sequence ID" value="KAG6515231.1"/>
    <property type="molecule type" value="Genomic_DNA"/>
</dbReference>
<dbReference type="Proteomes" id="UP000734854">
    <property type="component" value="Unassembled WGS sequence"/>
</dbReference>
<evidence type="ECO:0000256" key="3">
    <source>
        <dbReference type="ARBA" id="ARBA00022833"/>
    </source>
</evidence>
<feature type="compositionally biased region" description="Polar residues" evidence="10">
    <location>
        <begin position="155"/>
        <end position="164"/>
    </location>
</feature>
<keyword evidence="13" id="KW-1185">Reference proteome</keyword>
<evidence type="ECO:0000256" key="4">
    <source>
        <dbReference type="ARBA" id="ARBA00023015"/>
    </source>
</evidence>
<dbReference type="OrthoDB" id="1927254at2759"/>
<dbReference type="GO" id="GO:0005634">
    <property type="term" value="C:nucleus"/>
    <property type="evidence" value="ECO:0007669"/>
    <property type="project" value="UniProtKB-SubCell"/>
</dbReference>
<evidence type="ECO:0000256" key="2">
    <source>
        <dbReference type="ARBA" id="ARBA00022771"/>
    </source>
</evidence>
<evidence type="ECO:0000256" key="5">
    <source>
        <dbReference type="ARBA" id="ARBA00023125"/>
    </source>
</evidence>
<gene>
    <name evidence="12" type="ORF">ZIOFF_025616</name>
</gene>
<dbReference type="PROSITE" id="PS01361">
    <property type="entry name" value="ZF_DOF_1"/>
    <property type="match status" value="1"/>
</dbReference>
<comment type="caution">
    <text evidence="12">The sequence shown here is derived from an EMBL/GenBank/DDBJ whole genome shotgun (WGS) entry which is preliminary data.</text>
</comment>
<comment type="subcellular location">
    <subcellularLocation>
        <location evidence="8 9">Nucleus</location>
    </subcellularLocation>
</comment>
<dbReference type="AlphaFoldDB" id="A0A8J5H1P9"/>
<dbReference type="GO" id="GO:0008270">
    <property type="term" value="F:zinc ion binding"/>
    <property type="evidence" value="ECO:0007669"/>
    <property type="project" value="UniProtKB-KW"/>
</dbReference>
<feature type="compositionally biased region" description="Low complexity" evidence="10">
    <location>
        <begin position="85"/>
        <end position="94"/>
    </location>
</feature>
<accession>A0A8J5H1P9</accession>
<dbReference type="Pfam" id="PF02701">
    <property type="entry name" value="Zn_ribbon_Dof"/>
    <property type="match status" value="1"/>
</dbReference>
<keyword evidence="1 9" id="KW-0479">Metal-binding</keyword>
<dbReference type="PANTHER" id="PTHR31992:SF321">
    <property type="entry name" value="DOF ZINC FINGER PROTEIN"/>
    <property type="match status" value="1"/>
</dbReference>
<evidence type="ECO:0000313" key="13">
    <source>
        <dbReference type="Proteomes" id="UP000734854"/>
    </source>
</evidence>
<dbReference type="PROSITE" id="PS50884">
    <property type="entry name" value="ZF_DOF_2"/>
    <property type="match status" value="1"/>
</dbReference>
<dbReference type="PANTHER" id="PTHR31992">
    <property type="entry name" value="DOF ZINC FINGER PROTEIN DOF1.4-RELATED"/>
    <property type="match status" value="1"/>
</dbReference>
<keyword evidence="4 9" id="KW-0805">Transcription regulation</keyword>
<evidence type="ECO:0000313" key="12">
    <source>
        <dbReference type="EMBL" id="KAG6515231.1"/>
    </source>
</evidence>
<keyword evidence="3 9" id="KW-0862">Zinc</keyword>
<dbReference type="GO" id="GO:0003677">
    <property type="term" value="F:DNA binding"/>
    <property type="evidence" value="ECO:0007669"/>
    <property type="project" value="UniProtKB-UniRule"/>
</dbReference>
<evidence type="ECO:0000256" key="1">
    <source>
        <dbReference type="ARBA" id="ARBA00022723"/>
    </source>
</evidence>
<keyword evidence="7 8" id="KW-0539">Nucleus</keyword>
<evidence type="ECO:0000256" key="8">
    <source>
        <dbReference type="PROSITE-ProRule" id="PRU00071"/>
    </source>
</evidence>
<keyword evidence="2 8" id="KW-0863">Zinc-finger</keyword>
<dbReference type="InterPro" id="IPR003851">
    <property type="entry name" value="Znf_Dof"/>
</dbReference>
<comment type="function">
    <text evidence="9">Transcription factor that binds specifically to a 5'-AA[AG]G-3' consensus core sequence.</text>
</comment>
<feature type="region of interest" description="Disordered" evidence="10">
    <location>
        <begin position="141"/>
        <end position="178"/>
    </location>
</feature>
<evidence type="ECO:0000259" key="11">
    <source>
        <dbReference type="PROSITE" id="PS50884"/>
    </source>
</evidence>
<evidence type="ECO:0000256" key="7">
    <source>
        <dbReference type="ARBA" id="ARBA00023242"/>
    </source>
</evidence>
<evidence type="ECO:0000256" key="9">
    <source>
        <dbReference type="RuleBase" id="RU369094"/>
    </source>
</evidence>
<organism evidence="12 13">
    <name type="scientific">Zingiber officinale</name>
    <name type="common">Ginger</name>
    <name type="synonym">Amomum zingiber</name>
    <dbReference type="NCBI Taxonomy" id="94328"/>
    <lineage>
        <taxon>Eukaryota</taxon>
        <taxon>Viridiplantae</taxon>
        <taxon>Streptophyta</taxon>
        <taxon>Embryophyta</taxon>
        <taxon>Tracheophyta</taxon>
        <taxon>Spermatophyta</taxon>
        <taxon>Magnoliopsida</taxon>
        <taxon>Liliopsida</taxon>
        <taxon>Zingiberales</taxon>
        <taxon>Zingiberaceae</taxon>
        <taxon>Zingiber</taxon>
    </lineage>
</organism>
<dbReference type="InterPro" id="IPR045174">
    <property type="entry name" value="Dof"/>
</dbReference>